<protein>
    <submittedName>
        <fullName evidence="5">AraC family transcriptional regulator</fullName>
    </submittedName>
</protein>
<dbReference type="InterPro" id="IPR009057">
    <property type="entry name" value="Homeodomain-like_sf"/>
</dbReference>
<dbReference type="InterPro" id="IPR020449">
    <property type="entry name" value="Tscrpt_reg_AraC-type_HTH"/>
</dbReference>
<evidence type="ECO:0000313" key="5">
    <source>
        <dbReference type="EMBL" id="TBL72384.1"/>
    </source>
</evidence>
<dbReference type="PANTHER" id="PTHR43280:SF2">
    <property type="entry name" value="HTH-TYPE TRANSCRIPTIONAL REGULATOR EXSA"/>
    <property type="match status" value="1"/>
</dbReference>
<evidence type="ECO:0000256" key="2">
    <source>
        <dbReference type="ARBA" id="ARBA00023125"/>
    </source>
</evidence>
<dbReference type="AlphaFoldDB" id="A0A4Q9DJ76"/>
<sequence length="310" mass="35721">MEKNAFRYFRKMSQFFGGVQIPMTYFPLVLKTYPNMNSSFPLHLSMNRLKKGFPAHRHDFLEFSYVIEGSGSETINGVKHTMQPGTFTFVLPYQVHELFTDPGSTLVLYNCMFSMDLLMEQGLDGDFSALLDDLDRLTSYAQFTGEDATVLGRLTAEMFVEYTSKERWRRTMLQVKLKEILVHFDRHRREHSAAAREEQSPSRTASSVWPIIHYIHSNYREELTLTSLSHQFPLSVSRISERIKETTGQTFVQFLHDVRIRHACGLLASTDMSVSEIALEVGYGSYKTFSRIFRENKGIVPTDYRKSAGS</sequence>
<reference evidence="5 6" key="1">
    <citation type="submission" date="2019-02" db="EMBL/GenBank/DDBJ databases">
        <title>Paenibacillus sp. nov., isolated from surface-sterilized tissue of Thalictrum simplex L.</title>
        <authorList>
            <person name="Tuo L."/>
        </authorList>
    </citation>
    <scope>NUCLEOTIDE SEQUENCE [LARGE SCALE GENOMIC DNA]</scope>
    <source>
        <strain evidence="5 6">N2SHLJ1</strain>
    </source>
</reference>
<comment type="caution">
    <text evidence="5">The sequence shown here is derived from an EMBL/GenBank/DDBJ whole genome shotgun (WGS) entry which is preliminary data.</text>
</comment>
<evidence type="ECO:0000256" key="3">
    <source>
        <dbReference type="ARBA" id="ARBA00023163"/>
    </source>
</evidence>
<proteinExistence type="predicted"/>
<dbReference type="SUPFAM" id="SSF51182">
    <property type="entry name" value="RmlC-like cupins"/>
    <property type="match status" value="1"/>
</dbReference>
<dbReference type="Gene3D" id="1.10.10.60">
    <property type="entry name" value="Homeodomain-like"/>
    <property type="match status" value="2"/>
</dbReference>
<keyword evidence="2" id="KW-0238">DNA-binding</keyword>
<dbReference type="EMBL" id="SIRE01000024">
    <property type="protein sequence ID" value="TBL72384.1"/>
    <property type="molecule type" value="Genomic_DNA"/>
</dbReference>
<gene>
    <name evidence="5" type="ORF">EYB31_28775</name>
</gene>
<dbReference type="InterPro" id="IPR018060">
    <property type="entry name" value="HTH_AraC"/>
</dbReference>
<dbReference type="InterPro" id="IPR003313">
    <property type="entry name" value="AraC-bd"/>
</dbReference>
<keyword evidence="1" id="KW-0805">Transcription regulation</keyword>
<dbReference type="InterPro" id="IPR014710">
    <property type="entry name" value="RmlC-like_jellyroll"/>
</dbReference>
<evidence type="ECO:0000259" key="4">
    <source>
        <dbReference type="PROSITE" id="PS01124"/>
    </source>
</evidence>
<keyword evidence="3" id="KW-0804">Transcription</keyword>
<dbReference type="Pfam" id="PF02311">
    <property type="entry name" value="AraC_binding"/>
    <property type="match status" value="1"/>
</dbReference>
<evidence type="ECO:0000313" key="6">
    <source>
        <dbReference type="Proteomes" id="UP000293142"/>
    </source>
</evidence>
<dbReference type="SMART" id="SM00342">
    <property type="entry name" value="HTH_ARAC"/>
    <property type="match status" value="1"/>
</dbReference>
<name>A0A4Q9DJ76_9BACL</name>
<dbReference type="PANTHER" id="PTHR43280">
    <property type="entry name" value="ARAC-FAMILY TRANSCRIPTIONAL REGULATOR"/>
    <property type="match status" value="1"/>
</dbReference>
<feature type="domain" description="HTH araC/xylS-type" evidence="4">
    <location>
        <begin position="209"/>
        <end position="307"/>
    </location>
</feature>
<evidence type="ECO:0000256" key="1">
    <source>
        <dbReference type="ARBA" id="ARBA00023015"/>
    </source>
</evidence>
<dbReference type="Proteomes" id="UP000293142">
    <property type="component" value="Unassembled WGS sequence"/>
</dbReference>
<organism evidence="5 6">
    <name type="scientific">Paenibacillus thalictri</name>
    <dbReference type="NCBI Taxonomy" id="2527873"/>
    <lineage>
        <taxon>Bacteria</taxon>
        <taxon>Bacillati</taxon>
        <taxon>Bacillota</taxon>
        <taxon>Bacilli</taxon>
        <taxon>Bacillales</taxon>
        <taxon>Paenibacillaceae</taxon>
        <taxon>Paenibacillus</taxon>
    </lineage>
</organism>
<dbReference type="PRINTS" id="PR00032">
    <property type="entry name" value="HTHARAC"/>
</dbReference>
<accession>A0A4Q9DJ76</accession>
<dbReference type="GO" id="GO:0043565">
    <property type="term" value="F:sequence-specific DNA binding"/>
    <property type="evidence" value="ECO:0007669"/>
    <property type="project" value="InterPro"/>
</dbReference>
<dbReference type="Gene3D" id="2.60.120.10">
    <property type="entry name" value="Jelly Rolls"/>
    <property type="match status" value="1"/>
</dbReference>
<dbReference type="SUPFAM" id="SSF46689">
    <property type="entry name" value="Homeodomain-like"/>
    <property type="match status" value="1"/>
</dbReference>
<keyword evidence="6" id="KW-1185">Reference proteome</keyword>
<dbReference type="InterPro" id="IPR011051">
    <property type="entry name" value="RmlC_Cupin_sf"/>
</dbReference>
<dbReference type="GO" id="GO:0003700">
    <property type="term" value="F:DNA-binding transcription factor activity"/>
    <property type="evidence" value="ECO:0007669"/>
    <property type="project" value="InterPro"/>
</dbReference>
<dbReference type="Pfam" id="PF12833">
    <property type="entry name" value="HTH_18"/>
    <property type="match status" value="1"/>
</dbReference>
<dbReference type="PROSITE" id="PS01124">
    <property type="entry name" value="HTH_ARAC_FAMILY_2"/>
    <property type="match status" value="1"/>
</dbReference>